<comment type="caution">
    <text evidence="1">The sequence shown here is derived from an EMBL/GenBank/DDBJ whole genome shotgun (WGS) entry which is preliminary data.</text>
</comment>
<accession>A0A0F9GHF7</accession>
<name>A0A0F9GHF7_9ZZZZ</name>
<reference evidence="1" key="1">
    <citation type="journal article" date="2015" name="Nature">
        <title>Complex archaea that bridge the gap between prokaryotes and eukaryotes.</title>
        <authorList>
            <person name="Spang A."/>
            <person name="Saw J.H."/>
            <person name="Jorgensen S.L."/>
            <person name="Zaremba-Niedzwiedzka K."/>
            <person name="Martijn J."/>
            <person name="Lind A.E."/>
            <person name="van Eijk R."/>
            <person name="Schleper C."/>
            <person name="Guy L."/>
            <person name="Ettema T.J."/>
        </authorList>
    </citation>
    <scope>NUCLEOTIDE SEQUENCE</scope>
</reference>
<dbReference type="AlphaFoldDB" id="A0A0F9GHF7"/>
<sequence length="160" mass="18321">MVRIRSGNGLHSVPDPQAALEPAIVLRQLFLLPLTRARSPSVSQDLVMESAMRMSKIHKIWSALESIGADPALHYVPDGRYWFFDPDVSKSNGVIRESAGMCGSDIEKIIENVWDDLVRWHNQNPDKLGKEWQHLVVKKDKTKARRRWNGLVFENWAPPR</sequence>
<organism evidence="1">
    <name type="scientific">marine sediment metagenome</name>
    <dbReference type="NCBI Taxonomy" id="412755"/>
    <lineage>
        <taxon>unclassified sequences</taxon>
        <taxon>metagenomes</taxon>
        <taxon>ecological metagenomes</taxon>
    </lineage>
</organism>
<evidence type="ECO:0000313" key="1">
    <source>
        <dbReference type="EMBL" id="KKL98249.1"/>
    </source>
</evidence>
<gene>
    <name evidence="1" type="ORF">LCGC14_1826310</name>
</gene>
<protein>
    <submittedName>
        <fullName evidence="1">Uncharacterized protein</fullName>
    </submittedName>
</protein>
<dbReference type="EMBL" id="LAZR01017966">
    <property type="protein sequence ID" value="KKL98249.1"/>
    <property type="molecule type" value="Genomic_DNA"/>
</dbReference>
<proteinExistence type="predicted"/>